<feature type="coiled-coil region" evidence="5">
    <location>
        <begin position="70"/>
        <end position="115"/>
    </location>
</feature>
<dbReference type="PANTHER" id="PTHR30563:SF0">
    <property type="entry name" value="DNA RECOMBINATION PROTEIN RMUC"/>
    <property type="match status" value="1"/>
</dbReference>
<dbReference type="Pfam" id="PF02646">
    <property type="entry name" value="RmuC"/>
    <property type="match status" value="1"/>
</dbReference>
<keyword evidence="6" id="KW-0472">Membrane</keyword>
<reference evidence="7 8" key="1">
    <citation type="submission" date="2021-02" db="EMBL/GenBank/DDBJ databases">
        <title>Activity-based single-cell genomes from oceanic crustal fluid captures similar information to metagenomic and metatranscriptomic surveys with orders of magnitude less sampling.</title>
        <authorList>
            <person name="D'Angelo T.S."/>
            <person name="Orcutt B.N."/>
        </authorList>
    </citation>
    <scope>NUCLEOTIDE SEQUENCE [LARGE SCALE GENOMIC DNA]</scope>
    <source>
        <strain evidence="7">AH-315-G07</strain>
    </source>
</reference>
<feature type="transmembrane region" description="Helical" evidence="6">
    <location>
        <begin position="6"/>
        <end position="23"/>
    </location>
</feature>
<sequence length="473" mass="53957">MNIVVFILLSGFGAGVFICWVWLNKKKYASLLVQRDDCLAELIQLRERMEGRDGQIEALRDALFLKRGALSTLQEELSRLKEKRAEIEMQLVQERKAMEEKIVLIEETKSQLQQSFKALSSDALKSNSEEFIKLAQFSFEKLNEKAKNDWEKKQDAVASLVKPIHETLERFDHKVQILEKDRISSYSALSEQVKMLLHTQKDLRSETSNLVKALRTPVVRGRWGEMQLKRVVEMAGMVNHCDFYEQEQVESDEGRLRPDLVIKLPGDKHIVIDAKTPLEAYLEAIDADEDDNRTKYFKAHARQVRTHMSQLGKKSYWEQFQPAPEFVVLFLPGETFFSTALQYDPALIEGGVGQGVIIATPTTLIALLRAVAYGWRQENISQNARQIGSLGKDLYKRISDMAAHWTKVGRSLSQSVEAYNKAVGTLESRVLVSARRFKDLESSPENVEVQTPLSLDQVARALQAPEMIREETT</sequence>
<keyword evidence="4" id="KW-0233">DNA recombination</keyword>
<dbReference type="Proteomes" id="UP000722121">
    <property type="component" value="Unassembled WGS sequence"/>
</dbReference>
<dbReference type="EMBL" id="JAFITR010000098">
    <property type="protein sequence ID" value="MBN4067272.1"/>
    <property type="molecule type" value="Genomic_DNA"/>
</dbReference>
<accession>A0ABS3AT02</accession>
<evidence type="ECO:0000256" key="2">
    <source>
        <dbReference type="ARBA" id="ARBA00009840"/>
    </source>
</evidence>
<gene>
    <name evidence="7" type="primary">rmuC</name>
    <name evidence="7" type="ORF">JYU14_04230</name>
</gene>
<comment type="caution">
    <text evidence="7">The sequence shown here is derived from an EMBL/GenBank/DDBJ whole genome shotgun (WGS) entry which is preliminary data.</text>
</comment>
<keyword evidence="3 5" id="KW-0175">Coiled coil</keyword>
<comment type="function">
    <text evidence="1">Involved in DNA recombination.</text>
</comment>
<evidence type="ECO:0000313" key="8">
    <source>
        <dbReference type="Proteomes" id="UP000722121"/>
    </source>
</evidence>
<evidence type="ECO:0000256" key="4">
    <source>
        <dbReference type="ARBA" id="ARBA00023172"/>
    </source>
</evidence>
<keyword evidence="8" id="KW-1185">Reference proteome</keyword>
<keyword evidence="6" id="KW-0812">Transmembrane</keyword>
<name>A0ABS3AT02_9BACT</name>
<comment type="similarity">
    <text evidence="2">Belongs to the RmuC family.</text>
</comment>
<evidence type="ECO:0000256" key="1">
    <source>
        <dbReference type="ARBA" id="ARBA00003416"/>
    </source>
</evidence>
<protein>
    <submittedName>
        <fullName evidence="7">DNA recombination protein RmuC</fullName>
    </submittedName>
</protein>
<dbReference type="PANTHER" id="PTHR30563">
    <property type="entry name" value="DNA RECOMBINATION PROTEIN RMUC"/>
    <property type="match status" value="1"/>
</dbReference>
<evidence type="ECO:0000313" key="7">
    <source>
        <dbReference type="EMBL" id="MBN4067272.1"/>
    </source>
</evidence>
<organism evidence="7 8">
    <name type="scientific">Simkania negevensis</name>
    <dbReference type="NCBI Taxonomy" id="83561"/>
    <lineage>
        <taxon>Bacteria</taxon>
        <taxon>Pseudomonadati</taxon>
        <taxon>Chlamydiota</taxon>
        <taxon>Chlamydiia</taxon>
        <taxon>Parachlamydiales</taxon>
        <taxon>Simkaniaceae</taxon>
        <taxon>Simkania</taxon>
    </lineage>
</organism>
<keyword evidence="6" id="KW-1133">Transmembrane helix</keyword>
<proteinExistence type="inferred from homology"/>
<evidence type="ECO:0000256" key="6">
    <source>
        <dbReference type="SAM" id="Phobius"/>
    </source>
</evidence>
<evidence type="ECO:0000256" key="5">
    <source>
        <dbReference type="SAM" id="Coils"/>
    </source>
</evidence>
<evidence type="ECO:0000256" key="3">
    <source>
        <dbReference type="ARBA" id="ARBA00023054"/>
    </source>
</evidence>
<dbReference type="InterPro" id="IPR003798">
    <property type="entry name" value="DNA_recombination_RmuC"/>
</dbReference>